<sequence length="240" mass="26106">MKPGRLILACRNEAKGRVAVDRVKDDIGLAAVELRLLDLASFASVTAFADKFEEDGGRLDILIANAAVGTTVYRVTKDGWEESQYVVDCALVLAPGARLVETAKKHGDKPRIVVVNSEFHHFASFKNDMDDSPSLFQNLNSKGHATASSVGSRYNETKLLVTFFIRSLSDLLKGTGVVTTVTPGYSYSEPNRDVKGVTRLIVHFLQDIMAHTTEEGSRQLIYAAVGSPENPESLNGLAVH</sequence>
<dbReference type="STRING" id="71717.A0A4Y7S1Z5"/>
<dbReference type="GO" id="GO:0016491">
    <property type="term" value="F:oxidoreductase activity"/>
    <property type="evidence" value="ECO:0007669"/>
    <property type="project" value="UniProtKB-KW"/>
</dbReference>
<dbReference type="SUPFAM" id="SSF51735">
    <property type="entry name" value="NAD(P)-binding Rossmann-fold domains"/>
    <property type="match status" value="1"/>
</dbReference>
<name>A0A4Y7S1Z5_COPMI</name>
<dbReference type="OrthoDB" id="542013at2759"/>
<accession>A0A4Y7S1Z5</accession>
<reference evidence="2 3" key="1">
    <citation type="journal article" date="2019" name="Nat. Ecol. Evol.">
        <title>Megaphylogeny resolves global patterns of mushroom evolution.</title>
        <authorList>
            <person name="Varga T."/>
            <person name="Krizsan K."/>
            <person name="Foldi C."/>
            <person name="Dima B."/>
            <person name="Sanchez-Garcia M."/>
            <person name="Sanchez-Ramirez S."/>
            <person name="Szollosi G.J."/>
            <person name="Szarkandi J.G."/>
            <person name="Papp V."/>
            <person name="Albert L."/>
            <person name="Andreopoulos W."/>
            <person name="Angelini C."/>
            <person name="Antonin V."/>
            <person name="Barry K.W."/>
            <person name="Bougher N.L."/>
            <person name="Buchanan P."/>
            <person name="Buyck B."/>
            <person name="Bense V."/>
            <person name="Catcheside P."/>
            <person name="Chovatia M."/>
            <person name="Cooper J."/>
            <person name="Damon W."/>
            <person name="Desjardin D."/>
            <person name="Finy P."/>
            <person name="Geml J."/>
            <person name="Haridas S."/>
            <person name="Hughes K."/>
            <person name="Justo A."/>
            <person name="Karasinski D."/>
            <person name="Kautmanova I."/>
            <person name="Kiss B."/>
            <person name="Kocsube S."/>
            <person name="Kotiranta H."/>
            <person name="LaButti K.M."/>
            <person name="Lechner B.E."/>
            <person name="Liimatainen K."/>
            <person name="Lipzen A."/>
            <person name="Lukacs Z."/>
            <person name="Mihaltcheva S."/>
            <person name="Morgado L.N."/>
            <person name="Niskanen T."/>
            <person name="Noordeloos M.E."/>
            <person name="Ohm R.A."/>
            <person name="Ortiz-Santana B."/>
            <person name="Ovrebo C."/>
            <person name="Racz N."/>
            <person name="Riley R."/>
            <person name="Savchenko A."/>
            <person name="Shiryaev A."/>
            <person name="Soop K."/>
            <person name="Spirin V."/>
            <person name="Szebenyi C."/>
            <person name="Tomsovsky M."/>
            <person name="Tulloss R.E."/>
            <person name="Uehling J."/>
            <person name="Grigoriev I.V."/>
            <person name="Vagvolgyi C."/>
            <person name="Papp T."/>
            <person name="Martin F.M."/>
            <person name="Miettinen O."/>
            <person name="Hibbett D.S."/>
            <person name="Nagy L.G."/>
        </authorList>
    </citation>
    <scope>NUCLEOTIDE SEQUENCE [LARGE SCALE GENOMIC DNA]</scope>
    <source>
        <strain evidence="2 3">FP101781</strain>
    </source>
</reference>
<evidence type="ECO:0000313" key="2">
    <source>
        <dbReference type="EMBL" id="TEB14973.1"/>
    </source>
</evidence>
<dbReference type="EMBL" id="QPFP01000372">
    <property type="protein sequence ID" value="TEB14973.1"/>
    <property type="molecule type" value="Genomic_DNA"/>
</dbReference>
<dbReference type="Gene3D" id="3.40.50.720">
    <property type="entry name" value="NAD(P)-binding Rossmann-like Domain"/>
    <property type="match status" value="1"/>
</dbReference>
<dbReference type="AlphaFoldDB" id="A0A4Y7S1Z5"/>
<protein>
    <submittedName>
        <fullName evidence="2">NAD(P)-binding protein</fullName>
    </submittedName>
</protein>
<dbReference type="InterPro" id="IPR036291">
    <property type="entry name" value="NAD(P)-bd_dom_sf"/>
</dbReference>
<gene>
    <name evidence="2" type="ORF">FA13DRAFT_1805229</name>
</gene>
<proteinExistence type="predicted"/>
<dbReference type="PANTHER" id="PTHR43157:SF31">
    <property type="entry name" value="PHOSPHATIDYLINOSITOL-GLYCAN BIOSYNTHESIS CLASS F PROTEIN"/>
    <property type="match status" value="1"/>
</dbReference>
<dbReference type="Proteomes" id="UP000298030">
    <property type="component" value="Unassembled WGS sequence"/>
</dbReference>
<evidence type="ECO:0000313" key="3">
    <source>
        <dbReference type="Proteomes" id="UP000298030"/>
    </source>
</evidence>
<comment type="caution">
    <text evidence="2">The sequence shown here is derived from an EMBL/GenBank/DDBJ whole genome shotgun (WGS) entry which is preliminary data.</text>
</comment>
<keyword evidence="1" id="KW-0560">Oxidoreductase</keyword>
<organism evidence="2 3">
    <name type="scientific">Coprinellus micaceus</name>
    <name type="common">Glistening ink-cap mushroom</name>
    <name type="synonym">Coprinus micaceus</name>
    <dbReference type="NCBI Taxonomy" id="71717"/>
    <lineage>
        <taxon>Eukaryota</taxon>
        <taxon>Fungi</taxon>
        <taxon>Dikarya</taxon>
        <taxon>Basidiomycota</taxon>
        <taxon>Agaricomycotina</taxon>
        <taxon>Agaricomycetes</taxon>
        <taxon>Agaricomycetidae</taxon>
        <taxon>Agaricales</taxon>
        <taxon>Agaricineae</taxon>
        <taxon>Psathyrellaceae</taxon>
        <taxon>Coprinellus</taxon>
    </lineage>
</organism>
<keyword evidence="3" id="KW-1185">Reference proteome</keyword>
<dbReference type="PANTHER" id="PTHR43157">
    <property type="entry name" value="PHOSPHATIDYLINOSITOL-GLYCAN BIOSYNTHESIS CLASS F PROTEIN-RELATED"/>
    <property type="match status" value="1"/>
</dbReference>
<evidence type="ECO:0000256" key="1">
    <source>
        <dbReference type="ARBA" id="ARBA00023002"/>
    </source>
</evidence>